<dbReference type="PANTHER" id="PTHR23150:SF19">
    <property type="entry name" value="FORMYLGLYCINE-GENERATING ENZYME"/>
    <property type="match status" value="1"/>
</dbReference>
<dbReference type="InterPro" id="IPR011009">
    <property type="entry name" value="Kinase-like_dom_sf"/>
</dbReference>
<sequence length="1636" mass="172277">MIGATIDQFKIVQMLGNNAAGETFLAVHVSDGAKFVLKGISPRLLADETFRRTLNDDAVEVIKFEHPNVIALINVIEGEGRTFLVREYVEGQTLDSMMRTHGRFPLKQSVDILKGILKGIGYTHSEGNLHRFLNPSNVIVTPEGDVRVWGFGSVLQHAREQMFTPLEKLYYGRYFSAERIRQPETTDIRANIYSAGAILYELVTGEPPFKGNDWPHLQEAVQRDPLVPPSELNPSVPPELNQAILRALARQPEGRFQNAIEFYKDIAKTQAALPHEASVVAMPSGVDAFANGSGDDNEDTASDLAFNLPSEKDALAAFDEPGDNLAGFDMEQTVRAQSLSGLQAQAREGGLAVGNEWSGETRPVDAFGNPEPPQNDPFQTTNDLDHLNFGAAGGSMDDGGADFGQMGEADFGLETSDGGQMGGDSSISASGSLDFGGVAEEKSDDLFDAGELTAGLDFGEEDLSSFSLGDAADSQTFGSEPDSDLGGQDFGFASASEAAADPTQSQGGVGDFGGGDLAQQAGGNEIADNGGFDFGNDGAFDFGGDAPPATENASMGGQKDFGGGSGNNDGFDFGSDQAKDEPFGGGPTDNPAGSDPFGGDQAGGDPFGGDTIAGDPFGGDPFGGNPAGGNSGGDGFDFGGGNEAGGGDGFDFGGGNEAAGGDGFDFGGGNEAAGGGNDLGGDFGGGNDLGGDFGVGGNDPVGGDGFDFGGGGNEPAGGDGLDFGGGNDLGGDFGGGPGGNDLGGDFGAGNSGGFDFGADDGGSFDLGGDDADFGLGGGSSVPMDFANDPAFDQTIGGGEPPAMDPTPDPAITHGGSDLGSVNNQVGGFDFAEGSAGTAGADGDDPFGFGSDAGGGDFDFGGDNAVADSFEFGSEAAGAGGGDAFDFGGDPGGAAGSFDFGAEEAPPADAGDFSFDDAGGAFDFDAVDEKPAAPASAAPAEDFSDFGEGGFDDPFAGDTGTGGSAERVTTDDGAFSFEAVEEDGGAAQGLAENLAKAEKDPAESGEQKVVKARRVFRFDPKMLAITVGLAVVAVGGIILWLSGNASKKREEAMIAEVQNLIDTREYRQALGRIDTLLGDDPGSRVTQRLRSLRGKAETKISEQSAQVAELLSRANAYREEGNGLVDGNNDAYGTYYRVLGLEPQNGVAKGAADEIRQEGLKRVDSLLGRNEELNALKILAALFNANKGDVEVRDQYNQLKQKLKDEQSGVLQEKIETLYARNDFLKAVPFLNELEQIDPASKYLKKTKPLVLQGLVAAGQDAVSRKQFDLARDSYAGALLLAPGDAKIERLAKEVREEELSLEITTVQRNLERAIANKQYDRQFNLANKLSELEPGHQLATDAMDRITKEIARLESVIEEKKAAGRFKEVADTYEEIYRINSSEATRAQWQKYRAWAPPAGMSYVPLGSFIMGNNRFSATKPKRRVYLGSYYIDKHEVTNGEFLAFVQANPQWAPGRIAADKHDGNYLAHWRGGRPSDDMMNRPVRFVSWYAAEAYARWKGKRLPTEAEWEKAATGNTKGLKYWWGDYSDAKQAVYEFYPEKRPAKVGSFPENGYGVFEILGNVEEWVADTYDETFYRRAGEENPVNMDEGSLKTYRGGSFRSRGRDLTVFSRNGADPRTCNDFTGFRCAQDARAME</sequence>
<feature type="compositionally biased region" description="Low complexity" evidence="1">
    <location>
        <begin position="527"/>
        <end position="549"/>
    </location>
</feature>
<keyword evidence="2" id="KW-0472">Membrane</keyword>
<accession>A0A8J7QMZ9</accession>
<feature type="region of interest" description="Disordered" evidence="1">
    <location>
        <begin position="352"/>
        <end position="435"/>
    </location>
</feature>
<dbReference type="InterPro" id="IPR000719">
    <property type="entry name" value="Prot_kinase_dom"/>
</dbReference>
<dbReference type="Proteomes" id="UP000664417">
    <property type="component" value="Unassembled WGS sequence"/>
</dbReference>
<dbReference type="EMBL" id="JAFREP010000020">
    <property type="protein sequence ID" value="MBO1320980.1"/>
    <property type="molecule type" value="Genomic_DNA"/>
</dbReference>
<feature type="compositionally biased region" description="Low complexity" evidence="1">
    <location>
        <begin position="833"/>
        <end position="849"/>
    </location>
</feature>
<dbReference type="InterPro" id="IPR042095">
    <property type="entry name" value="SUMF_sf"/>
</dbReference>
<evidence type="ECO:0000313" key="4">
    <source>
        <dbReference type="EMBL" id="MBO1320980.1"/>
    </source>
</evidence>
<name>A0A8J7QMZ9_9BACT</name>
<protein>
    <submittedName>
        <fullName evidence="4">SUMF1/EgtB/PvdO family nonheme iron enzyme</fullName>
    </submittedName>
</protein>
<feature type="compositionally biased region" description="Gly residues" evidence="1">
    <location>
        <begin position="616"/>
        <end position="726"/>
    </location>
</feature>
<evidence type="ECO:0000259" key="3">
    <source>
        <dbReference type="PROSITE" id="PS50011"/>
    </source>
</evidence>
<proteinExistence type="predicted"/>
<dbReference type="Pfam" id="PF00069">
    <property type="entry name" value="Pkinase"/>
    <property type="match status" value="1"/>
</dbReference>
<organism evidence="4 5">
    <name type="scientific">Acanthopleuribacter pedis</name>
    <dbReference type="NCBI Taxonomy" id="442870"/>
    <lineage>
        <taxon>Bacteria</taxon>
        <taxon>Pseudomonadati</taxon>
        <taxon>Acidobacteriota</taxon>
        <taxon>Holophagae</taxon>
        <taxon>Acanthopleuribacterales</taxon>
        <taxon>Acanthopleuribacteraceae</taxon>
        <taxon>Acanthopleuribacter</taxon>
    </lineage>
</organism>
<feature type="compositionally biased region" description="Gly residues" evidence="1">
    <location>
        <begin position="880"/>
        <end position="894"/>
    </location>
</feature>
<keyword evidence="2" id="KW-1133">Transmembrane helix</keyword>
<feature type="region of interest" description="Disordered" evidence="1">
    <location>
        <begin position="469"/>
        <end position="726"/>
    </location>
</feature>
<reference evidence="4" key="1">
    <citation type="submission" date="2021-03" db="EMBL/GenBank/DDBJ databases">
        <authorList>
            <person name="Wang G."/>
        </authorList>
    </citation>
    <scope>NUCLEOTIDE SEQUENCE</scope>
    <source>
        <strain evidence="4">KCTC 12899</strain>
    </source>
</reference>
<feature type="compositionally biased region" description="Gly residues" evidence="1">
    <location>
        <begin position="507"/>
        <end position="516"/>
    </location>
</feature>
<dbReference type="Gene3D" id="3.90.1580.10">
    <property type="entry name" value="paralog of FGE (formylglycine-generating enzyme)"/>
    <property type="match status" value="1"/>
</dbReference>
<feature type="compositionally biased region" description="Low complexity" evidence="1">
    <location>
        <begin position="895"/>
        <end position="914"/>
    </location>
</feature>
<feature type="transmembrane region" description="Helical" evidence="2">
    <location>
        <begin position="1021"/>
        <end position="1040"/>
    </location>
</feature>
<dbReference type="InterPro" id="IPR016187">
    <property type="entry name" value="CTDL_fold"/>
</dbReference>
<dbReference type="GO" id="GO:0005524">
    <property type="term" value="F:ATP binding"/>
    <property type="evidence" value="ECO:0007669"/>
    <property type="project" value="InterPro"/>
</dbReference>
<dbReference type="Pfam" id="PF03781">
    <property type="entry name" value="FGE-sulfatase"/>
    <property type="match status" value="1"/>
</dbReference>
<dbReference type="InterPro" id="IPR005532">
    <property type="entry name" value="SUMF_dom"/>
</dbReference>
<evidence type="ECO:0000313" key="5">
    <source>
        <dbReference type="Proteomes" id="UP000664417"/>
    </source>
</evidence>
<dbReference type="Gene3D" id="1.10.510.10">
    <property type="entry name" value="Transferase(Phosphotransferase) domain 1"/>
    <property type="match status" value="1"/>
</dbReference>
<dbReference type="Gene3D" id="3.30.200.20">
    <property type="entry name" value="Phosphorylase Kinase, domain 1"/>
    <property type="match status" value="1"/>
</dbReference>
<dbReference type="SUPFAM" id="SSF56112">
    <property type="entry name" value="Protein kinase-like (PK-like)"/>
    <property type="match status" value="1"/>
</dbReference>
<evidence type="ECO:0000256" key="2">
    <source>
        <dbReference type="SAM" id="Phobius"/>
    </source>
</evidence>
<feature type="region of interest" description="Disordered" evidence="1">
    <location>
        <begin position="880"/>
        <end position="914"/>
    </location>
</feature>
<keyword evidence="5" id="KW-1185">Reference proteome</keyword>
<dbReference type="InterPro" id="IPR051043">
    <property type="entry name" value="Sulfatase_Mod_Factor_Kinase"/>
</dbReference>
<feature type="region of interest" description="Disordered" evidence="1">
    <location>
        <begin position="929"/>
        <end position="968"/>
    </location>
</feature>
<dbReference type="PANTHER" id="PTHR23150">
    <property type="entry name" value="SULFATASE MODIFYING FACTOR 1, 2"/>
    <property type="match status" value="1"/>
</dbReference>
<evidence type="ECO:0000256" key="1">
    <source>
        <dbReference type="SAM" id="MobiDB-lite"/>
    </source>
</evidence>
<feature type="region of interest" description="Disordered" evidence="1">
    <location>
        <begin position="833"/>
        <end position="854"/>
    </location>
</feature>
<dbReference type="GO" id="GO:0120147">
    <property type="term" value="F:formylglycine-generating oxidase activity"/>
    <property type="evidence" value="ECO:0007669"/>
    <property type="project" value="TreeGrafter"/>
</dbReference>
<keyword evidence="2" id="KW-0812">Transmembrane</keyword>
<dbReference type="GO" id="GO:0004672">
    <property type="term" value="F:protein kinase activity"/>
    <property type="evidence" value="ECO:0007669"/>
    <property type="project" value="InterPro"/>
</dbReference>
<feature type="domain" description="Protein kinase" evidence="3">
    <location>
        <begin position="9"/>
        <end position="273"/>
    </location>
</feature>
<dbReference type="CDD" id="cd14014">
    <property type="entry name" value="STKc_PknB_like"/>
    <property type="match status" value="1"/>
</dbReference>
<dbReference type="SUPFAM" id="SSF56436">
    <property type="entry name" value="C-type lectin-like"/>
    <property type="match status" value="1"/>
</dbReference>
<dbReference type="RefSeq" id="WP_207860955.1">
    <property type="nucleotide sequence ID" value="NZ_JAFREP010000020.1"/>
</dbReference>
<dbReference type="PROSITE" id="PS50011">
    <property type="entry name" value="PROTEIN_KINASE_DOM"/>
    <property type="match status" value="1"/>
</dbReference>
<comment type="caution">
    <text evidence="4">The sequence shown here is derived from an EMBL/GenBank/DDBJ whole genome shotgun (WGS) entry which is preliminary data.</text>
</comment>
<gene>
    <name evidence="4" type="ORF">J3U88_21055</name>
</gene>